<organism evidence="1 2">
    <name type="scientific">Thalassococcus lentus</name>
    <dbReference type="NCBI Taxonomy" id="1210524"/>
    <lineage>
        <taxon>Bacteria</taxon>
        <taxon>Pseudomonadati</taxon>
        <taxon>Pseudomonadota</taxon>
        <taxon>Alphaproteobacteria</taxon>
        <taxon>Rhodobacterales</taxon>
        <taxon>Roseobacteraceae</taxon>
        <taxon>Thalassococcus</taxon>
    </lineage>
</organism>
<dbReference type="Pfam" id="PF12787">
    <property type="entry name" value="EcsC"/>
    <property type="match status" value="1"/>
</dbReference>
<dbReference type="PANTHER" id="PTHR41260">
    <property type="entry name" value="PROTEIN ECSC"/>
    <property type="match status" value="1"/>
</dbReference>
<dbReference type="EMBL" id="JAQIOY010000006">
    <property type="protein sequence ID" value="MDA7425863.1"/>
    <property type="molecule type" value="Genomic_DNA"/>
</dbReference>
<dbReference type="PANTHER" id="PTHR41260:SF1">
    <property type="entry name" value="PROTEIN ECSC"/>
    <property type="match status" value="1"/>
</dbReference>
<dbReference type="Proteomes" id="UP001210720">
    <property type="component" value="Unassembled WGS sequence"/>
</dbReference>
<dbReference type="InterPro" id="IPR024787">
    <property type="entry name" value="EcsC"/>
</dbReference>
<comment type="caution">
    <text evidence="1">The sequence shown here is derived from an EMBL/GenBank/DDBJ whole genome shotgun (WGS) entry which is preliminary data.</text>
</comment>
<sequence>MTETDTTAVTINIEAEIEAIANRYQSASGLGVQIFNMLNWPADALLSRLPENARGKVEVLTVRGLEAAMSAASGSRAVVKDQKDWVNTATATAAGVVGGMGGLPTALAELPVTVTLLMRAIQAIATEHGYDVDEEQTRKDCLLVFAANGPLTDAKGELDLNFLASRGTLNGVNVFIGIGLIAPRLAGVLGRKLAAQTIPVIGAATAAATNYSYTGYYQQMAHVVFGLRRLSEQTGTPFADLVEMLRDKAAQPKVNSALGA</sequence>
<reference evidence="1 2" key="1">
    <citation type="submission" date="2023-01" db="EMBL/GenBank/DDBJ databases">
        <title>Thalassococcus onchidii sp. nov., isolated from a marine invertebrate from the South China Sea.</title>
        <authorList>
            <person name="Xu S."/>
            <person name="Liu Z."/>
            <person name="Xu Y."/>
        </authorList>
    </citation>
    <scope>NUCLEOTIDE SEQUENCE [LARGE SCALE GENOMIC DNA]</scope>
    <source>
        <strain evidence="1 2">KCTC 32084</strain>
    </source>
</reference>
<gene>
    <name evidence="1" type="ORF">PFY00_14110</name>
</gene>
<dbReference type="RefSeq" id="WP_271433223.1">
    <property type="nucleotide sequence ID" value="NZ_JAQIOY010000006.1"/>
</dbReference>
<accession>A0ABT4XVM8</accession>
<evidence type="ECO:0000313" key="1">
    <source>
        <dbReference type="EMBL" id="MDA7425863.1"/>
    </source>
</evidence>
<proteinExistence type="predicted"/>
<keyword evidence="2" id="KW-1185">Reference proteome</keyword>
<evidence type="ECO:0000313" key="2">
    <source>
        <dbReference type="Proteomes" id="UP001210720"/>
    </source>
</evidence>
<name>A0ABT4XVM8_9RHOB</name>
<protein>
    <submittedName>
        <fullName evidence="1">EcsC family protein</fullName>
    </submittedName>
</protein>